<dbReference type="RefSeq" id="XP_006110495.1">
    <property type="nucleotide sequence ID" value="XM_006110433.3"/>
</dbReference>
<dbReference type="GeneTree" id="ENSGT00940000154386"/>
<dbReference type="SUPFAM" id="SSF57535">
    <property type="entry name" value="Complement control module/SCR domain"/>
    <property type="match status" value="11"/>
</dbReference>
<evidence type="ECO:0000256" key="4">
    <source>
        <dbReference type="PROSITE-ProRule" id="PRU00302"/>
    </source>
</evidence>
<keyword evidence="1 4" id="KW-0768">Sushi</keyword>
<feature type="domain" description="Sushi" evidence="6">
    <location>
        <begin position="275"/>
        <end position="333"/>
    </location>
</feature>
<dbReference type="EMBL" id="AGCU01001991">
    <property type="status" value="NOT_ANNOTATED_CDS"/>
    <property type="molecule type" value="Genomic_DNA"/>
</dbReference>
<comment type="caution">
    <text evidence="4">Lacks conserved residue(s) required for the propagation of feature annotation.</text>
</comment>
<keyword evidence="2 5" id="KW-0732">Signal</keyword>
<dbReference type="EMBL" id="AGCU01001983">
    <property type="status" value="NOT_ANNOTATED_CDS"/>
    <property type="molecule type" value="Genomic_DNA"/>
</dbReference>
<dbReference type="InterPro" id="IPR035976">
    <property type="entry name" value="Sushi/SCR/CCP_sf"/>
</dbReference>
<dbReference type="HOGENOM" id="CLU_020107_6_0_1"/>
<feature type="domain" description="Sushi" evidence="6">
    <location>
        <begin position="637"/>
        <end position="705"/>
    </location>
</feature>
<dbReference type="EMBL" id="AGCU01001989">
    <property type="status" value="NOT_ANNOTATED_CDS"/>
    <property type="molecule type" value="Genomic_DNA"/>
</dbReference>
<feature type="domain" description="Sushi" evidence="6">
    <location>
        <begin position="518"/>
        <end position="577"/>
    </location>
</feature>
<feature type="disulfide bond" evidence="4">
    <location>
        <begin position="520"/>
        <end position="563"/>
    </location>
</feature>
<dbReference type="FunFam" id="2.10.70.10:FF:000026">
    <property type="entry name" value="Complement inhibitory factor H"/>
    <property type="match status" value="1"/>
</dbReference>
<keyword evidence="3 4" id="KW-1015">Disulfide bond</keyword>
<name>K7FFE2_PELSI</name>
<feature type="signal peptide" evidence="5">
    <location>
        <begin position="1"/>
        <end position="19"/>
    </location>
</feature>
<dbReference type="OrthoDB" id="10051774at2759"/>
<feature type="domain" description="Sushi" evidence="6">
    <location>
        <begin position="394"/>
        <end position="458"/>
    </location>
</feature>
<protein>
    <submittedName>
        <fullName evidence="7">Complement factor H-like</fullName>
    </submittedName>
</protein>
<dbReference type="EMBL" id="AGCU01001985">
    <property type="status" value="NOT_ANNOTATED_CDS"/>
    <property type="molecule type" value="Genomic_DNA"/>
</dbReference>
<evidence type="ECO:0000313" key="8">
    <source>
        <dbReference type="Proteomes" id="UP000007267"/>
    </source>
</evidence>
<dbReference type="PANTHER" id="PTHR45785:SF7">
    <property type="entry name" value="COMPLEMENT FACTOR H"/>
    <property type="match status" value="1"/>
</dbReference>
<dbReference type="EMBL" id="AGCU01001987">
    <property type="status" value="NOT_ANNOTATED_CDS"/>
    <property type="molecule type" value="Genomic_DNA"/>
</dbReference>
<feature type="disulfide bond" evidence="4">
    <location>
        <begin position="277"/>
        <end position="320"/>
    </location>
</feature>
<dbReference type="CDD" id="cd00033">
    <property type="entry name" value="CCP"/>
    <property type="match status" value="7"/>
</dbReference>
<feature type="domain" description="Sushi" evidence="6">
    <location>
        <begin position="578"/>
        <end position="635"/>
    </location>
</feature>
<dbReference type="PANTHER" id="PTHR45785">
    <property type="entry name" value="COMPLEMENT FACTOR H-RELATED"/>
    <property type="match status" value="1"/>
</dbReference>
<accession>K7FFE2</accession>
<dbReference type="SMART" id="SM00032">
    <property type="entry name" value="CCP"/>
    <property type="match status" value="9"/>
</dbReference>
<dbReference type="PROSITE" id="PS50923">
    <property type="entry name" value="SUSHI"/>
    <property type="match status" value="8"/>
</dbReference>
<dbReference type="eggNOG" id="ENOG502QVSB">
    <property type="taxonomic scope" value="Eukaryota"/>
</dbReference>
<dbReference type="EMBL" id="AGCU01001988">
    <property type="status" value="NOT_ANNOTATED_CDS"/>
    <property type="molecule type" value="Genomic_DNA"/>
</dbReference>
<dbReference type="EMBL" id="AGCU01001992">
    <property type="status" value="NOT_ANNOTATED_CDS"/>
    <property type="molecule type" value="Genomic_DNA"/>
</dbReference>
<dbReference type="AlphaFoldDB" id="K7FFE2"/>
<organism evidence="7 8">
    <name type="scientific">Pelodiscus sinensis</name>
    <name type="common">Chinese softshell turtle</name>
    <name type="synonym">Trionyx sinensis</name>
    <dbReference type="NCBI Taxonomy" id="13735"/>
    <lineage>
        <taxon>Eukaryota</taxon>
        <taxon>Metazoa</taxon>
        <taxon>Chordata</taxon>
        <taxon>Craniata</taxon>
        <taxon>Vertebrata</taxon>
        <taxon>Euteleostomi</taxon>
        <taxon>Archelosauria</taxon>
        <taxon>Testudinata</taxon>
        <taxon>Testudines</taxon>
        <taxon>Cryptodira</taxon>
        <taxon>Trionychia</taxon>
        <taxon>Trionychidae</taxon>
        <taxon>Pelodiscus</taxon>
    </lineage>
</organism>
<feature type="domain" description="Sushi" evidence="6">
    <location>
        <begin position="146"/>
        <end position="204"/>
    </location>
</feature>
<dbReference type="OMA" id="SCDSNKW"/>
<dbReference type="Gene3D" id="2.10.70.10">
    <property type="entry name" value="Complement Module, domain 1"/>
    <property type="match status" value="11"/>
</dbReference>
<reference evidence="8" key="2">
    <citation type="journal article" date="2013" name="Nat. Genet.">
        <title>The draft genomes of soft-shell turtle and green sea turtle yield insights into the development and evolution of the turtle-specific body plan.</title>
        <authorList>
            <person name="Wang Z."/>
            <person name="Pascual-Anaya J."/>
            <person name="Zadissa A."/>
            <person name="Li W."/>
            <person name="Niimura Y."/>
            <person name="Huang Z."/>
            <person name="Li C."/>
            <person name="White S."/>
            <person name="Xiong Z."/>
            <person name="Fang D."/>
            <person name="Wang B."/>
            <person name="Ming Y."/>
            <person name="Chen Y."/>
            <person name="Zheng Y."/>
            <person name="Kuraku S."/>
            <person name="Pignatelli M."/>
            <person name="Herrero J."/>
            <person name="Beal K."/>
            <person name="Nozawa M."/>
            <person name="Li Q."/>
            <person name="Wang J."/>
            <person name="Zhang H."/>
            <person name="Yu L."/>
            <person name="Shigenobu S."/>
            <person name="Wang J."/>
            <person name="Liu J."/>
            <person name="Flicek P."/>
            <person name="Searle S."/>
            <person name="Wang J."/>
            <person name="Kuratani S."/>
            <person name="Yin Y."/>
            <person name="Aken B."/>
            <person name="Zhang G."/>
            <person name="Irie N."/>
        </authorList>
    </citation>
    <scope>NUCLEOTIDE SEQUENCE [LARGE SCALE GENOMIC DNA]</scope>
    <source>
        <strain evidence="8">Daiwa-1</strain>
    </source>
</reference>
<dbReference type="Ensembl" id="ENSPSIT00000006790.1">
    <property type="protein sequence ID" value="ENSPSIP00000006752.1"/>
    <property type="gene ID" value="ENSPSIG00000006245.1"/>
</dbReference>
<evidence type="ECO:0000256" key="2">
    <source>
        <dbReference type="ARBA" id="ARBA00022729"/>
    </source>
</evidence>
<evidence type="ECO:0000256" key="1">
    <source>
        <dbReference type="ARBA" id="ARBA00022659"/>
    </source>
</evidence>
<evidence type="ECO:0000256" key="3">
    <source>
        <dbReference type="ARBA" id="ARBA00023157"/>
    </source>
</evidence>
<feature type="domain" description="Sushi" evidence="6">
    <location>
        <begin position="334"/>
        <end position="393"/>
    </location>
</feature>
<dbReference type="STRING" id="13735.ENSPSIP00000006752"/>
<dbReference type="Pfam" id="PF00084">
    <property type="entry name" value="Sushi"/>
    <property type="match status" value="8"/>
</dbReference>
<keyword evidence="8" id="KW-1185">Reference proteome</keyword>
<feature type="chain" id="PRO_5003901750" evidence="5">
    <location>
        <begin position="20"/>
        <end position="709"/>
    </location>
</feature>
<feature type="disulfide bond" evidence="4">
    <location>
        <begin position="148"/>
        <end position="191"/>
    </location>
</feature>
<reference evidence="7" key="3">
    <citation type="submission" date="2025-08" db="UniProtKB">
        <authorList>
            <consortium name="Ensembl"/>
        </authorList>
    </citation>
    <scope>IDENTIFICATION</scope>
</reference>
<feature type="domain" description="Sushi" evidence="6">
    <location>
        <begin position="22"/>
        <end position="80"/>
    </location>
</feature>
<dbReference type="InterPro" id="IPR051503">
    <property type="entry name" value="ComplSys_Reg/VirEntry_Med"/>
</dbReference>
<dbReference type="Proteomes" id="UP000007267">
    <property type="component" value="Unassembled WGS sequence"/>
</dbReference>
<evidence type="ECO:0000259" key="6">
    <source>
        <dbReference type="PROSITE" id="PS50923"/>
    </source>
</evidence>
<dbReference type="InterPro" id="IPR000436">
    <property type="entry name" value="Sushi_SCR_CCP_dom"/>
</dbReference>
<dbReference type="EMBL" id="AGCU01001986">
    <property type="status" value="NOT_ANNOTATED_CDS"/>
    <property type="molecule type" value="Genomic_DNA"/>
</dbReference>
<proteinExistence type="predicted"/>
<dbReference type="KEGG" id="pss:102457151"/>
<evidence type="ECO:0000313" key="7">
    <source>
        <dbReference type="Ensembl" id="ENSPSIP00000006752.1"/>
    </source>
</evidence>
<sequence>MTLLRCVIAQILWAFYAIGEVPVCEQPPDVDFGNIISDEKLQYVESDTVQYGCNPGYTLAGSQRIKCDGRNWTPPPKCLAPCTITKQQLEEKKLLLPSGRRRTLMIQTDQVVEFSCSEGYVLMVPSNRKCFDGHMDFPLCISETGKKCGRPPVVANGDMTTFAQKEYASGSLVEYTCQKFYSLKGQNKSFCDNGNWIEIPVCEDPCIISQEEMQNHGIELTEAYNGTQYVQYHDFVVFNCKSGHIPQALLSISNFTVQCNSGNIAYPHCNKDELGRCGPAPSIQNGDIISEQLPVYAAGSSVEYKCQRFHGMTGSKTITCRLGKWTAPPICSEIRCDSPTVTNGTYHPLRRVFREEDTISVTCNAGFHFDTNNRNNISECTKTGWIPFPRCTRRPCDYPHIENGALTRSYEYYREQMFPATLGRTIRYQCDQGYTPKTNERYSICTKEGWNPKPQCLKICDTNYLANGHFLLRYWRYKEDDEISYECWHDYRPENPEAKAVCTKNNWMPPPRCIYKNVRCGAPPPVNMAAIINREEKQYLPGSRVQYRCVEGFKSMELSYVTCEADGKWSQPPVCNDMRCGPPPVIENGTPDSKRQRYFPEEKVRYRCRRGLSLIGSPMVTCKERQWSEPPTCREEKTCLQPPSIENGEILSSENQNLTQEPSGPGSYRNGTVLTYTCNTGFELQGPPNIICETGKWTTAPACFGNYTV</sequence>
<dbReference type="EMBL" id="AGCU01001990">
    <property type="status" value="NOT_ANNOTATED_CDS"/>
    <property type="molecule type" value="Genomic_DNA"/>
</dbReference>
<reference evidence="7" key="4">
    <citation type="submission" date="2025-09" db="UniProtKB">
        <authorList>
            <consortium name="Ensembl"/>
        </authorList>
    </citation>
    <scope>IDENTIFICATION</scope>
</reference>
<feature type="disulfide bond" evidence="4">
    <location>
        <begin position="24"/>
        <end position="67"/>
    </location>
</feature>
<dbReference type="EMBL" id="AGCU01001984">
    <property type="status" value="NOT_ANNOTATED_CDS"/>
    <property type="molecule type" value="Genomic_DNA"/>
</dbReference>
<evidence type="ECO:0000256" key="5">
    <source>
        <dbReference type="SAM" id="SignalP"/>
    </source>
</evidence>
<reference evidence="8" key="1">
    <citation type="submission" date="2011-10" db="EMBL/GenBank/DDBJ databases">
        <authorList>
            <consortium name="Soft-shell Turtle Genome Consortium"/>
        </authorList>
    </citation>
    <scope>NUCLEOTIDE SEQUENCE [LARGE SCALE GENOMIC DNA]</scope>
    <source>
        <strain evidence="8">Daiwa-1</strain>
    </source>
</reference>